<protein>
    <submittedName>
        <fullName evidence="1">Histidine kinase protein</fullName>
        <ecNumber evidence="1">2.7.13.3</ecNumber>
    </submittedName>
</protein>
<evidence type="ECO:0000313" key="2">
    <source>
        <dbReference type="Proteomes" id="UP000827976"/>
    </source>
</evidence>
<dbReference type="Proteomes" id="UP000827976">
    <property type="component" value="Chromosome 16"/>
</dbReference>
<keyword evidence="1" id="KW-0418">Kinase</keyword>
<dbReference type="EMBL" id="CM037026">
    <property type="protein sequence ID" value="KAH7659579.1"/>
    <property type="molecule type" value="Genomic_DNA"/>
</dbReference>
<comment type="caution">
    <text evidence="1">The sequence shown here is derived from an EMBL/GenBank/DDBJ whole genome shotgun (WGS) entry which is preliminary data.</text>
</comment>
<organism evidence="1 2">
    <name type="scientific">Dioscorea alata</name>
    <name type="common">Purple yam</name>
    <dbReference type="NCBI Taxonomy" id="55571"/>
    <lineage>
        <taxon>Eukaryota</taxon>
        <taxon>Viridiplantae</taxon>
        <taxon>Streptophyta</taxon>
        <taxon>Embryophyta</taxon>
        <taxon>Tracheophyta</taxon>
        <taxon>Spermatophyta</taxon>
        <taxon>Magnoliopsida</taxon>
        <taxon>Liliopsida</taxon>
        <taxon>Dioscoreales</taxon>
        <taxon>Dioscoreaceae</taxon>
        <taxon>Dioscorea</taxon>
    </lineage>
</organism>
<name>A0ACB7UGW5_DIOAL</name>
<sequence length="138" mass="15487">MAGIWETYPNALSLKHKLRALVVNDSKFEQVLLVAVLSRVGVETLVADNEKEALEVIQEGVILDLIIMDREMHDLDDGIHATRKLRAMGVTAKIIGISTEDMREAELEFLNAGADEYLTKPVKKEKLMSILEEIDNKI</sequence>
<dbReference type="EC" id="2.7.13.3" evidence="1"/>
<reference evidence="2" key="1">
    <citation type="journal article" date="2022" name="Nat. Commun.">
        <title>Chromosome evolution and the genetic basis of agronomically important traits in greater yam.</title>
        <authorList>
            <person name="Bredeson J.V."/>
            <person name="Lyons J.B."/>
            <person name="Oniyinde I.O."/>
            <person name="Okereke N.R."/>
            <person name="Kolade O."/>
            <person name="Nnabue I."/>
            <person name="Nwadili C.O."/>
            <person name="Hribova E."/>
            <person name="Parker M."/>
            <person name="Nwogha J."/>
            <person name="Shu S."/>
            <person name="Carlson J."/>
            <person name="Kariba R."/>
            <person name="Muthemba S."/>
            <person name="Knop K."/>
            <person name="Barton G.J."/>
            <person name="Sherwood A.V."/>
            <person name="Lopez-Montes A."/>
            <person name="Asiedu R."/>
            <person name="Jamnadass R."/>
            <person name="Muchugi A."/>
            <person name="Goodstein D."/>
            <person name="Egesi C.N."/>
            <person name="Featherston J."/>
            <person name="Asfaw A."/>
            <person name="Simpson G.G."/>
            <person name="Dolezel J."/>
            <person name="Hendre P.S."/>
            <person name="Van Deynze A."/>
            <person name="Kumar P.L."/>
            <person name="Obidiegwu J.E."/>
            <person name="Bhattacharjee R."/>
            <person name="Rokhsar D.S."/>
        </authorList>
    </citation>
    <scope>NUCLEOTIDE SEQUENCE [LARGE SCALE GENOMIC DNA]</scope>
    <source>
        <strain evidence="2">cv. TDa95/00328</strain>
    </source>
</reference>
<evidence type="ECO:0000313" key="1">
    <source>
        <dbReference type="EMBL" id="KAH7659579.1"/>
    </source>
</evidence>
<keyword evidence="1" id="KW-0808">Transferase</keyword>
<accession>A0ACB7UGW5</accession>
<proteinExistence type="predicted"/>
<gene>
    <name evidence="1" type="ORF">IHE45_16G039500</name>
</gene>
<keyword evidence="2" id="KW-1185">Reference proteome</keyword>